<proteinExistence type="predicted"/>
<accession>A0AAD7A5D4</accession>
<dbReference type="AlphaFoldDB" id="A0AAD7A5D4"/>
<dbReference type="Proteomes" id="UP001218218">
    <property type="component" value="Unassembled WGS sequence"/>
</dbReference>
<evidence type="ECO:0000313" key="2">
    <source>
        <dbReference type="EMBL" id="KAJ7349321.1"/>
    </source>
</evidence>
<feature type="chain" id="PRO_5041968121" evidence="1">
    <location>
        <begin position="16"/>
        <end position="209"/>
    </location>
</feature>
<dbReference type="EMBL" id="JARIHO010000016">
    <property type="protein sequence ID" value="KAJ7349321.1"/>
    <property type="molecule type" value="Genomic_DNA"/>
</dbReference>
<reference evidence="2" key="1">
    <citation type="submission" date="2023-03" db="EMBL/GenBank/DDBJ databases">
        <title>Massive genome expansion in bonnet fungi (Mycena s.s.) driven by repeated elements and novel gene families across ecological guilds.</title>
        <authorList>
            <consortium name="Lawrence Berkeley National Laboratory"/>
            <person name="Harder C.B."/>
            <person name="Miyauchi S."/>
            <person name="Viragh M."/>
            <person name="Kuo A."/>
            <person name="Thoen E."/>
            <person name="Andreopoulos B."/>
            <person name="Lu D."/>
            <person name="Skrede I."/>
            <person name="Drula E."/>
            <person name="Henrissat B."/>
            <person name="Morin E."/>
            <person name="Kohler A."/>
            <person name="Barry K."/>
            <person name="LaButti K."/>
            <person name="Morin E."/>
            <person name="Salamov A."/>
            <person name="Lipzen A."/>
            <person name="Mereny Z."/>
            <person name="Hegedus B."/>
            <person name="Baldrian P."/>
            <person name="Stursova M."/>
            <person name="Weitz H."/>
            <person name="Taylor A."/>
            <person name="Grigoriev I.V."/>
            <person name="Nagy L.G."/>
            <person name="Martin F."/>
            <person name="Kauserud H."/>
        </authorList>
    </citation>
    <scope>NUCLEOTIDE SEQUENCE</scope>
    <source>
        <strain evidence="2">CBHHK002</strain>
    </source>
</reference>
<gene>
    <name evidence="2" type="ORF">DFH08DRAFT_999102</name>
</gene>
<comment type="caution">
    <text evidence="2">The sequence shown here is derived from an EMBL/GenBank/DDBJ whole genome shotgun (WGS) entry which is preliminary data.</text>
</comment>
<evidence type="ECO:0000313" key="3">
    <source>
        <dbReference type="Proteomes" id="UP001218218"/>
    </source>
</evidence>
<organism evidence="2 3">
    <name type="scientific">Mycena albidolilacea</name>
    <dbReference type="NCBI Taxonomy" id="1033008"/>
    <lineage>
        <taxon>Eukaryota</taxon>
        <taxon>Fungi</taxon>
        <taxon>Dikarya</taxon>
        <taxon>Basidiomycota</taxon>
        <taxon>Agaricomycotina</taxon>
        <taxon>Agaricomycetes</taxon>
        <taxon>Agaricomycetidae</taxon>
        <taxon>Agaricales</taxon>
        <taxon>Marasmiineae</taxon>
        <taxon>Mycenaceae</taxon>
        <taxon>Mycena</taxon>
    </lineage>
</organism>
<name>A0AAD7A5D4_9AGAR</name>
<evidence type="ECO:0000256" key="1">
    <source>
        <dbReference type="SAM" id="SignalP"/>
    </source>
</evidence>
<feature type="signal peptide" evidence="1">
    <location>
        <begin position="1"/>
        <end position="15"/>
    </location>
</feature>
<protein>
    <submittedName>
        <fullName evidence="2">Uncharacterized protein</fullName>
    </submittedName>
</protein>
<keyword evidence="1" id="KW-0732">Signal</keyword>
<keyword evidence="3" id="KW-1185">Reference proteome</keyword>
<sequence>MFSLLVAACLTSVAAQAVPYYDPRLTGGSMLTFQNEPINIIVSALSSPEALTDRGLYNYGNALGYADDCLGMHLGGPQAANLGDGNGYVNQTQMLREDFGSTPIGTCLETLIGGNHYRVFRQNGSKANSGALFLAASKEDMVEKNNIFPDGYNIGRDEVVAKATGGVVSFSSVDYTTTVEYVSGLLPPGAAGINHNISIDGQTAILTIS</sequence>